<sequence>MGGAQPRDRLEDDGRDGVRAGSGPRGRRESCRWRSCSSAPGRASAPTAAACRRGRAGAASASGAGSGVSRRSTPTGAAGRRRRAMSGSCGPRRPQALPACLPSSTPPSGSLRKSEAHEVINGTAAQPSPPAAAGVLEGAAGGSGDGPSARGGPASGAERRQRLMAEQDKLLKMQGKLSRLNGMLERNRGDKVVRQQVEQKISALRREIAGAEAQSRRAEQSERDKAEMRKWMKF</sequence>
<reference evidence="2" key="1">
    <citation type="submission" date="2014-05" db="EMBL/GenBank/DDBJ databases">
        <title>The transcriptome of the halophilic microalga Tetraselmis sp. GSL018 isolated from the Great Salt Lake, Utah.</title>
        <authorList>
            <person name="Jinkerson R.E."/>
            <person name="D'Adamo S."/>
            <person name="Posewitz M.C."/>
        </authorList>
    </citation>
    <scope>NUCLEOTIDE SEQUENCE</scope>
    <source>
        <strain evidence="2">GSL018</strain>
    </source>
</reference>
<dbReference type="AlphaFoldDB" id="A0A061QPC8"/>
<feature type="region of interest" description="Disordered" evidence="1">
    <location>
        <begin position="209"/>
        <end position="234"/>
    </location>
</feature>
<feature type="compositionally biased region" description="Low complexity" evidence="1">
    <location>
        <begin position="33"/>
        <end position="78"/>
    </location>
</feature>
<protein>
    <submittedName>
        <fullName evidence="2">Uncharacterized protein</fullName>
    </submittedName>
</protein>
<dbReference type="EMBL" id="GBEZ01027053">
    <property type="protein sequence ID" value="JAC60211.1"/>
    <property type="molecule type" value="Transcribed_RNA"/>
</dbReference>
<dbReference type="PANTHER" id="PTHR47650:SF2">
    <property type="entry name" value="ZINC FINGER CCCH DOMAIN-CONTAINING PROTEIN 22"/>
    <property type="match status" value="1"/>
</dbReference>
<evidence type="ECO:0000313" key="2">
    <source>
        <dbReference type="EMBL" id="JAC60211.1"/>
    </source>
</evidence>
<accession>A0A061QPC8</accession>
<proteinExistence type="predicted"/>
<evidence type="ECO:0000256" key="1">
    <source>
        <dbReference type="SAM" id="MobiDB-lite"/>
    </source>
</evidence>
<gene>
    <name evidence="2" type="ORF">TSPGSL018_29519</name>
</gene>
<dbReference type="PANTHER" id="PTHR47650">
    <property type="entry name" value="ZINC FINGER CCCH DOMAIN-CONTAINING PROTEIN 22"/>
    <property type="match status" value="1"/>
</dbReference>
<feature type="compositionally biased region" description="Basic and acidic residues" evidence="1">
    <location>
        <begin position="1"/>
        <end position="18"/>
    </location>
</feature>
<feature type="region of interest" description="Disordered" evidence="1">
    <location>
        <begin position="1"/>
        <end position="158"/>
    </location>
</feature>
<name>A0A061QPC8_9CHLO</name>
<organism evidence="2">
    <name type="scientific">Tetraselmis sp. GSL018</name>
    <dbReference type="NCBI Taxonomy" id="582737"/>
    <lineage>
        <taxon>Eukaryota</taxon>
        <taxon>Viridiplantae</taxon>
        <taxon>Chlorophyta</taxon>
        <taxon>core chlorophytes</taxon>
        <taxon>Chlorodendrophyceae</taxon>
        <taxon>Chlorodendrales</taxon>
        <taxon>Chlorodendraceae</taxon>
        <taxon>Tetraselmis</taxon>
    </lineage>
</organism>
<feature type="compositionally biased region" description="Low complexity" evidence="1">
    <location>
        <begin position="146"/>
        <end position="156"/>
    </location>
</feature>